<comment type="caution">
    <text evidence="3">The sequence shown here is derived from an EMBL/GenBank/DDBJ whole genome shotgun (WGS) entry which is preliminary data.</text>
</comment>
<dbReference type="InterPro" id="IPR012677">
    <property type="entry name" value="Nucleotide-bd_a/b_plait_sf"/>
</dbReference>
<dbReference type="InterPro" id="IPR035979">
    <property type="entry name" value="RBD_domain_sf"/>
</dbReference>
<keyword evidence="2" id="KW-0694">RNA-binding</keyword>
<dbReference type="Proteomes" id="UP001177140">
    <property type="component" value="Unassembled WGS sequence"/>
</dbReference>
<keyword evidence="4" id="KW-1185">Reference proteome</keyword>
<accession>A0AA41SL90</accession>
<reference evidence="3" key="1">
    <citation type="submission" date="2022-03" db="EMBL/GenBank/DDBJ databases">
        <title>A functionally conserved STORR gene fusion in Papaver species that diverged 16.8 million years ago.</title>
        <authorList>
            <person name="Catania T."/>
        </authorList>
    </citation>
    <scope>NUCLEOTIDE SEQUENCE</scope>
    <source>
        <strain evidence="3">S-191538</strain>
    </source>
</reference>
<dbReference type="EMBL" id="JAJJMA010173318">
    <property type="protein sequence ID" value="MCL7036900.1"/>
    <property type="molecule type" value="Genomic_DNA"/>
</dbReference>
<dbReference type="Gene3D" id="3.30.70.330">
    <property type="match status" value="2"/>
</dbReference>
<proteinExistence type="predicted"/>
<dbReference type="PANTHER" id="PTHR48032:SF6">
    <property type="entry name" value="RNA-BINDING (RRM_RBD_RNP MOTIFS) FAMILY PROTEIN"/>
    <property type="match status" value="1"/>
</dbReference>
<organism evidence="3 4">
    <name type="scientific">Papaver nudicaule</name>
    <name type="common">Iceland poppy</name>
    <dbReference type="NCBI Taxonomy" id="74823"/>
    <lineage>
        <taxon>Eukaryota</taxon>
        <taxon>Viridiplantae</taxon>
        <taxon>Streptophyta</taxon>
        <taxon>Embryophyta</taxon>
        <taxon>Tracheophyta</taxon>
        <taxon>Spermatophyta</taxon>
        <taxon>Magnoliopsida</taxon>
        <taxon>Ranunculales</taxon>
        <taxon>Papaveraceae</taxon>
        <taxon>Papaveroideae</taxon>
        <taxon>Papaver</taxon>
    </lineage>
</organism>
<dbReference type="GO" id="GO:0006417">
    <property type="term" value="P:regulation of translation"/>
    <property type="evidence" value="ECO:0007669"/>
    <property type="project" value="TreeGrafter"/>
</dbReference>
<sequence>MKNPTTGRARGFGFIVFADPTVAERVATDKHLIDHQLLQKLISNTYFEQFGNITDVVVMYDYKTQRPRGLVTYELEESVDTVLLKPFHELLNGKMVEVKRAVPRELSPGPNRTVLGGFNT</sequence>
<name>A0AA41SL90_PAPNU</name>
<dbReference type="SUPFAM" id="SSF54928">
    <property type="entry name" value="RNA-binding domain, RBD"/>
    <property type="match status" value="2"/>
</dbReference>
<evidence type="ECO:0000256" key="1">
    <source>
        <dbReference type="ARBA" id="ARBA00022737"/>
    </source>
</evidence>
<protein>
    <recommendedName>
        <fullName evidence="5">RRM domain-containing protein</fullName>
    </recommendedName>
</protein>
<keyword evidence="1" id="KW-0677">Repeat</keyword>
<evidence type="ECO:0000313" key="3">
    <source>
        <dbReference type="EMBL" id="MCL7036900.1"/>
    </source>
</evidence>
<evidence type="ECO:0008006" key="5">
    <source>
        <dbReference type="Google" id="ProtNLM"/>
    </source>
</evidence>
<gene>
    <name evidence="3" type="ORF">MKW94_028557</name>
</gene>
<dbReference type="GO" id="GO:0003729">
    <property type="term" value="F:mRNA binding"/>
    <property type="evidence" value="ECO:0007669"/>
    <property type="project" value="TreeGrafter"/>
</dbReference>
<dbReference type="AlphaFoldDB" id="A0AA41SL90"/>
<dbReference type="PANTHER" id="PTHR48032">
    <property type="entry name" value="RNA-BINDING PROTEIN MUSASHI HOMOLOG RBP6"/>
    <property type="match status" value="1"/>
</dbReference>
<evidence type="ECO:0000313" key="4">
    <source>
        <dbReference type="Proteomes" id="UP001177140"/>
    </source>
</evidence>
<evidence type="ECO:0000256" key="2">
    <source>
        <dbReference type="ARBA" id="ARBA00022884"/>
    </source>
</evidence>